<feature type="domain" description="Type VII secretion system protein EccE" evidence="2">
    <location>
        <begin position="176"/>
        <end position="268"/>
    </location>
</feature>
<sequence>MTQSSRWLRPRRLPGRIGPIGVVRLVLVHMVIAVAIVAAANGLVAGLIGGTLAAVLLALLLGRYNGRWLTDTIVLWARYRRRAGRGAPTPDPRLAALRYLSPTLTVQNVAGPDGPLGVADDGTGWFAVLELRKPHGDNATTAPVPITRLMAIADDAEVAGVQFQVVTQTTGGVPVAWVAVRVDARQLAESFVGTPEYTVNVPAVMAEMVRRVGRALARRGVAARTLDADRLLAALAHSCDLAPGGQPAAEERWREWRSRRLAHTCFWVRSWPDPRRAGELFAAIRAMSLPSTSIGITVAPRGKEADLRCVVRIATPHAGNEDATTQLLRVSRGYGAEMFRLDGEHALGVYASAPTGGGMA</sequence>
<protein>
    <submittedName>
        <fullName evidence="3">Type VII secretion protein EccE</fullName>
    </submittedName>
</protein>
<feature type="transmembrane region" description="Helical" evidence="1">
    <location>
        <begin position="44"/>
        <end position="62"/>
    </location>
</feature>
<dbReference type="AlphaFoldDB" id="A0ABD6FE63"/>
<reference evidence="3 4" key="1">
    <citation type="journal article" date="2021" name="BMC Genomics">
        <title>Genome-resolved metagenome and metatranscriptome analyses of thermophilic composting reveal key bacterial players and their metabolic interactions.</title>
        <authorList>
            <person name="Braga L.P.P."/>
            <person name="Pereira R.V."/>
            <person name="Martins L.F."/>
            <person name="Moura L.M.S."/>
            <person name="Sanchez F.B."/>
            <person name="Patane J.S.L."/>
            <person name="da Silva A.M."/>
            <person name="Setubal J.C."/>
        </authorList>
    </citation>
    <scope>NUCLEOTIDE SEQUENCE [LARGE SCALE GENOMIC DNA]</scope>
    <source>
        <strain evidence="3">ZC4RG45</strain>
    </source>
</reference>
<accession>A0ABD6FE63</accession>
<comment type="caution">
    <text evidence="3">The sequence shown here is derived from an EMBL/GenBank/DDBJ whole genome shotgun (WGS) entry which is preliminary data.</text>
</comment>
<name>A0ABD6FE63_9PSEU</name>
<evidence type="ECO:0000313" key="4">
    <source>
        <dbReference type="Proteomes" id="UP000249324"/>
    </source>
</evidence>
<keyword evidence="1" id="KW-0812">Transmembrane</keyword>
<evidence type="ECO:0000313" key="3">
    <source>
        <dbReference type="EMBL" id="MFO7191312.1"/>
    </source>
</evidence>
<dbReference type="Proteomes" id="UP000249324">
    <property type="component" value="Unassembled WGS sequence"/>
</dbReference>
<dbReference type="EMBL" id="QGUI02000023">
    <property type="protein sequence ID" value="MFO7191312.1"/>
    <property type="molecule type" value="Genomic_DNA"/>
</dbReference>
<evidence type="ECO:0000256" key="1">
    <source>
        <dbReference type="SAM" id="Phobius"/>
    </source>
</evidence>
<proteinExistence type="predicted"/>
<keyword evidence="1" id="KW-1133">Transmembrane helix</keyword>
<gene>
    <name evidence="3" type="ORF">DIU77_003625</name>
</gene>
<organism evidence="3 4">
    <name type="scientific">Thermocrispum agreste</name>
    <dbReference type="NCBI Taxonomy" id="37925"/>
    <lineage>
        <taxon>Bacteria</taxon>
        <taxon>Bacillati</taxon>
        <taxon>Actinomycetota</taxon>
        <taxon>Actinomycetes</taxon>
        <taxon>Pseudonocardiales</taxon>
        <taxon>Pseudonocardiaceae</taxon>
        <taxon>Thermocrispum</taxon>
    </lineage>
</organism>
<feature type="transmembrane region" description="Helical" evidence="1">
    <location>
        <begin position="21"/>
        <end position="38"/>
    </location>
</feature>
<dbReference type="InterPro" id="IPR050051">
    <property type="entry name" value="EccE_dom"/>
</dbReference>
<dbReference type="Pfam" id="PF11203">
    <property type="entry name" value="EccE"/>
    <property type="match status" value="1"/>
</dbReference>
<keyword evidence="1" id="KW-0472">Membrane</keyword>
<evidence type="ECO:0000259" key="2">
    <source>
        <dbReference type="Pfam" id="PF11203"/>
    </source>
</evidence>